<sequence length="338" mass="36440">MSNGWITASGEQEVCTSNIATPEKIAEITARQSRPDTTVSREVHMPFNGGPARVTEQHNGEYQAYQDRSFKGSIIETAAAEGGHMIVNRAVRGSDQVTLPGGMTSIAADLGFLVRNPNGSYSDAPRKTDLKDPTAGALPGKPDASSVKGEASGSDSDDTFSLSEEGEAAMKTIVESCFQGDAIRGMDEILNHGEVSPNTIGKLASAANMEPHEMAEIVNKAHQGFYDAVAQRIEASGIDGDAFEAFLKSDLQRLGKFTHAARQLVLGNIDEGFEIIDEAKERFLWQADRFMQDDVKAALDEAGYGWESDGKGRLIVVTNDFGKIPFEVAVHQGIIRFI</sequence>
<dbReference type="RefSeq" id="WP_011046798.1">
    <property type="nucleotide sequence ID" value="NZ_CP076685.1"/>
</dbReference>
<dbReference type="Proteomes" id="UP000565723">
    <property type="component" value="Unassembled WGS sequence"/>
</dbReference>
<evidence type="ECO:0000313" key="2">
    <source>
        <dbReference type="EMBL" id="NVK97492.1"/>
    </source>
</evidence>
<evidence type="ECO:0000256" key="1">
    <source>
        <dbReference type="SAM" id="MobiDB-lite"/>
    </source>
</evidence>
<organism evidence="2 3">
    <name type="scientific">Ruegeria pomeroyi</name>
    <dbReference type="NCBI Taxonomy" id="89184"/>
    <lineage>
        <taxon>Bacteria</taxon>
        <taxon>Pseudomonadati</taxon>
        <taxon>Pseudomonadota</taxon>
        <taxon>Alphaproteobacteria</taxon>
        <taxon>Rhodobacterales</taxon>
        <taxon>Roseobacteraceae</taxon>
        <taxon>Ruegeria</taxon>
    </lineage>
</organism>
<dbReference type="AlphaFoldDB" id="A0A850LIV8"/>
<protein>
    <submittedName>
        <fullName evidence="2">Uncharacterized protein</fullName>
    </submittedName>
</protein>
<gene>
    <name evidence="2" type="ORF">HW564_11220</name>
</gene>
<dbReference type="EMBL" id="JABXIY010000028">
    <property type="protein sequence ID" value="NVK97492.1"/>
    <property type="molecule type" value="Genomic_DNA"/>
</dbReference>
<accession>A0A850LIV8</accession>
<name>A0A850LIV8_9RHOB</name>
<comment type="caution">
    <text evidence="2">The sequence shown here is derived from an EMBL/GenBank/DDBJ whole genome shotgun (WGS) entry which is preliminary data.</text>
</comment>
<feature type="region of interest" description="Disordered" evidence="1">
    <location>
        <begin position="120"/>
        <end position="161"/>
    </location>
</feature>
<reference evidence="2 3" key="1">
    <citation type="journal article" date="2020" name="Proc. Natl. Acad. Sci. U.S.A.">
        <title>Ecological drivers of bacterial community assembly in synthetic phycospheres.</title>
        <authorList>
            <person name="Fu H."/>
            <person name="Uchimiya M."/>
            <person name="Gore J."/>
            <person name="Moran M.A."/>
        </authorList>
    </citation>
    <scope>NUCLEOTIDE SEQUENCE [LARGE SCALE GENOMIC DNA]</scope>
    <source>
        <strain evidence="2">HF-Din03</strain>
    </source>
</reference>
<evidence type="ECO:0000313" key="3">
    <source>
        <dbReference type="Proteomes" id="UP000565723"/>
    </source>
</evidence>
<proteinExistence type="predicted"/>